<feature type="domain" description="HTH tetR-type" evidence="3">
    <location>
        <begin position="15"/>
        <end position="75"/>
    </location>
</feature>
<accession>A0AB33T5R5</accession>
<dbReference type="InterPro" id="IPR009057">
    <property type="entry name" value="Homeodomain-like_sf"/>
</dbReference>
<dbReference type="AlphaFoldDB" id="A0AB33T5R5"/>
<comment type="caution">
    <text evidence="4">The sequence shown here is derived from an EMBL/GenBank/DDBJ whole genome shotgun (WGS) entry which is preliminary data.</text>
</comment>
<name>A0AB33T5R5_9MYCO</name>
<dbReference type="GO" id="GO:0003677">
    <property type="term" value="F:DNA binding"/>
    <property type="evidence" value="ECO:0007669"/>
    <property type="project" value="UniProtKB-UniRule"/>
</dbReference>
<dbReference type="PROSITE" id="PS50977">
    <property type="entry name" value="HTH_TETR_2"/>
    <property type="match status" value="1"/>
</dbReference>
<dbReference type="EMBL" id="CSUW01000006">
    <property type="protein sequence ID" value="CPT36805.1"/>
    <property type="molecule type" value="Genomic_DNA"/>
</dbReference>
<dbReference type="Pfam" id="PF00440">
    <property type="entry name" value="TetR_N"/>
    <property type="match status" value="1"/>
</dbReference>
<evidence type="ECO:0000256" key="2">
    <source>
        <dbReference type="PROSITE-ProRule" id="PRU00335"/>
    </source>
</evidence>
<gene>
    <name evidence="4" type="ORF">ERS075527_02774</name>
</gene>
<evidence type="ECO:0000259" key="3">
    <source>
        <dbReference type="PROSITE" id="PS50977"/>
    </source>
</evidence>
<evidence type="ECO:0000256" key="1">
    <source>
        <dbReference type="ARBA" id="ARBA00023125"/>
    </source>
</evidence>
<sequence length="212" mass="23893">MKQLLQWCVPRSIDHAKREELLATAGSILAGTGVIDTSLRTLATEMSTSARMLVYYFGSKEQLILEVLNRQQRATIPDTDQVARPVSVAAHRQWCLEDWRACTRGERSDTLRIVLQVFGAACGRDSPYRGYTWETLSLLTRNSQARLEALGMPTQVAQTRSRIALAAFQGFIIEFFTAEDQRYVDDTFTRFVDEFLLAPFVSPDHDQGKALG</sequence>
<dbReference type="Proteomes" id="UP000038487">
    <property type="component" value="Unassembled WGS sequence"/>
</dbReference>
<dbReference type="InterPro" id="IPR001647">
    <property type="entry name" value="HTH_TetR"/>
</dbReference>
<proteinExistence type="predicted"/>
<feature type="DNA-binding region" description="H-T-H motif" evidence="2">
    <location>
        <begin position="38"/>
        <end position="57"/>
    </location>
</feature>
<organism evidence="4 5">
    <name type="scientific">Mycobacteroides abscessus</name>
    <dbReference type="NCBI Taxonomy" id="36809"/>
    <lineage>
        <taxon>Bacteria</taxon>
        <taxon>Bacillati</taxon>
        <taxon>Actinomycetota</taxon>
        <taxon>Actinomycetes</taxon>
        <taxon>Mycobacteriales</taxon>
        <taxon>Mycobacteriaceae</taxon>
        <taxon>Mycobacteroides</taxon>
    </lineage>
</organism>
<evidence type="ECO:0000313" key="4">
    <source>
        <dbReference type="EMBL" id="CPT36805.1"/>
    </source>
</evidence>
<dbReference type="SUPFAM" id="SSF46689">
    <property type="entry name" value="Homeodomain-like"/>
    <property type="match status" value="1"/>
</dbReference>
<reference evidence="4 5" key="1">
    <citation type="submission" date="2015-03" db="EMBL/GenBank/DDBJ databases">
        <authorList>
            <consortium name="Pathogen Informatics"/>
            <person name="Murphy D."/>
        </authorList>
    </citation>
    <scope>NUCLEOTIDE SEQUENCE [LARGE SCALE GENOMIC DNA]</scope>
    <source>
        <strain evidence="4 5">PAP036</strain>
    </source>
</reference>
<keyword evidence="1 2" id="KW-0238">DNA-binding</keyword>
<dbReference type="Gene3D" id="1.10.357.10">
    <property type="entry name" value="Tetracycline Repressor, domain 2"/>
    <property type="match status" value="1"/>
</dbReference>
<evidence type="ECO:0000313" key="5">
    <source>
        <dbReference type="Proteomes" id="UP000038487"/>
    </source>
</evidence>
<protein>
    <submittedName>
        <fullName evidence="4">Transcriptional regulator</fullName>
    </submittedName>
</protein>